<name>A0A3N4JFJ9_9PEZI</name>
<evidence type="ECO:0000313" key="1">
    <source>
        <dbReference type="EMBL" id="RPA97039.1"/>
    </source>
</evidence>
<protein>
    <submittedName>
        <fullName evidence="1">Uncharacterized protein</fullName>
    </submittedName>
</protein>
<dbReference type="AlphaFoldDB" id="A0A3N4JFJ9"/>
<evidence type="ECO:0000313" key="2">
    <source>
        <dbReference type="Proteomes" id="UP000276215"/>
    </source>
</evidence>
<dbReference type="EMBL" id="ML120409">
    <property type="protein sequence ID" value="RPA97039.1"/>
    <property type="molecule type" value="Genomic_DNA"/>
</dbReference>
<dbReference type="Proteomes" id="UP000276215">
    <property type="component" value="Unassembled WGS sequence"/>
</dbReference>
<dbReference type="InterPro" id="IPR036770">
    <property type="entry name" value="Ankyrin_rpt-contain_sf"/>
</dbReference>
<dbReference type="InterPro" id="IPR002110">
    <property type="entry name" value="Ankyrin_rpt"/>
</dbReference>
<dbReference type="OrthoDB" id="366390at2759"/>
<keyword evidence="2" id="KW-1185">Reference proteome</keyword>
<dbReference type="SUPFAM" id="SSF48403">
    <property type="entry name" value="Ankyrin repeat"/>
    <property type="match status" value="1"/>
</dbReference>
<gene>
    <name evidence="1" type="ORF">L873DRAFT_1810564</name>
</gene>
<accession>A0A3N4JFJ9</accession>
<sequence length="84" mass="9238">MENIDLNRVDGDDDTPILAAALGRSGEVLQLLFDCKGINRNQVNNKGNTLLHMSSLSGQEGIVMFLLGQRDGNRNGHNMYSVHQ</sequence>
<reference evidence="1 2" key="1">
    <citation type="journal article" date="2018" name="Nat. Ecol. Evol.">
        <title>Pezizomycetes genomes reveal the molecular basis of ectomycorrhizal truffle lifestyle.</title>
        <authorList>
            <person name="Murat C."/>
            <person name="Payen T."/>
            <person name="Noel B."/>
            <person name="Kuo A."/>
            <person name="Morin E."/>
            <person name="Chen J."/>
            <person name="Kohler A."/>
            <person name="Krizsan K."/>
            <person name="Balestrini R."/>
            <person name="Da Silva C."/>
            <person name="Montanini B."/>
            <person name="Hainaut M."/>
            <person name="Levati E."/>
            <person name="Barry K.W."/>
            <person name="Belfiori B."/>
            <person name="Cichocki N."/>
            <person name="Clum A."/>
            <person name="Dockter R.B."/>
            <person name="Fauchery L."/>
            <person name="Guy J."/>
            <person name="Iotti M."/>
            <person name="Le Tacon F."/>
            <person name="Lindquist E.A."/>
            <person name="Lipzen A."/>
            <person name="Malagnac F."/>
            <person name="Mello A."/>
            <person name="Molinier V."/>
            <person name="Miyauchi S."/>
            <person name="Poulain J."/>
            <person name="Riccioni C."/>
            <person name="Rubini A."/>
            <person name="Sitrit Y."/>
            <person name="Splivallo R."/>
            <person name="Traeger S."/>
            <person name="Wang M."/>
            <person name="Zifcakova L."/>
            <person name="Wipf D."/>
            <person name="Zambonelli A."/>
            <person name="Paolocci F."/>
            <person name="Nowrousian M."/>
            <person name="Ottonello S."/>
            <person name="Baldrian P."/>
            <person name="Spatafora J.W."/>
            <person name="Henrissat B."/>
            <person name="Nagy L.G."/>
            <person name="Aury J.M."/>
            <person name="Wincker P."/>
            <person name="Grigoriev I.V."/>
            <person name="Bonfante P."/>
            <person name="Martin F.M."/>
        </authorList>
    </citation>
    <scope>NUCLEOTIDE SEQUENCE [LARGE SCALE GENOMIC DNA]</scope>
    <source>
        <strain evidence="1 2">120613-1</strain>
    </source>
</reference>
<dbReference type="Pfam" id="PF12796">
    <property type="entry name" value="Ank_2"/>
    <property type="match status" value="1"/>
</dbReference>
<proteinExistence type="predicted"/>
<organism evidence="1 2">
    <name type="scientific">Choiromyces venosus 120613-1</name>
    <dbReference type="NCBI Taxonomy" id="1336337"/>
    <lineage>
        <taxon>Eukaryota</taxon>
        <taxon>Fungi</taxon>
        <taxon>Dikarya</taxon>
        <taxon>Ascomycota</taxon>
        <taxon>Pezizomycotina</taxon>
        <taxon>Pezizomycetes</taxon>
        <taxon>Pezizales</taxon>
        <taxon>Tuberaceae</taxon>
        <taxon>Choiromyces</taxon>
    </lineage>
</organism>
<dbReference type="Gene3D" id="1.25.40.20">
    <property type="entry name" value="Ankyrin repeat-containing domain"/>
    <property type="match status" value="1"/>
</dbReference>